<accession>D0MKP1</accession>
<proteinExistence type="predicted"/>
<dbReference type="Pfam" id="PF10040">
    <property type="entry name" value="CRISPR_Cas6"/>
    <property type="match status" value="1"/>
</dbReference>
<dbReference type="AlphaFoldDB" id="D0MKP1"/>
<dbReference type="InterPro" id="IPR019267">
    <property type="entry name" value="CRISPR-assoc_Cas6_C"/>
</dbReference>
<dbReference type="Gene3D" id="3.30.70.1900">
    <property type="match status" value="1"/>
</dbReference>
<sequence>MYASMLNETGLARLRWSVVRFELAVSSPVDLGDLPASTVRGALGAALRRMVCITRLPACTDCPFRWPCIYGYLFETPPPPDGRYLRGLQDVPRPYVVRRPGLEERRFAPGERLTVELRLVGRARMYLPYLTLALVRLEENGLGRGRREGGGRFRLASAHALRTDGSLQQVYDAATRQVLAEVPEWSAAELLADEQPAEVARLRAIAPLRLKAQGRLVRQLTFRVLLRSVLSRLSSLAAFHAETELKLDYAGLLRRAEAVRVREDRMQWRDDLQRYSGRQRTTMRQGGLVGEIIFEGVPPETWPLLRLGAELHVGHSTVMGLGAYELLPL</sequence>
<organism evidence="2 3">
    <name type="scientific">Rhodothermus marinus (strain ATCC 43812 / DSM 4252 / R-10)</name>
    <name type="common">Rhodothermus obamensis</name>
    <dbReference type="NCBI Taxonomy" id="518766"/>
    <lineage>
        <taxon>Bacteria</taxon>
        <taxon>Pseudomonadati</taxon>
        <taxon>Rhodothermota</taxon>
        <taxon>Rhodothermia</taxon>
        <taxon>Rhodothermales</taxon>
        <taxon>Rhodothermaceae</taxon>
        <taxon>Rhodothermus</taxon>
    </lineage>
</organism>
<dbReference type="EMBL" id="CP001808">
    <property type="protein sequence ID" value="ACY49705.1"/>
    <property type="molecule type" value="Genomic_DNA"/>
</dbReference>
<protein>
    <submittedName>
        <fullName evidence="2">Conserved hypothetical cytosolic protein</fullName>
    </submittedName>
</protein>
<dbReference type="eggNOG" id="COG5551">
    <property type="taxonomic scope" value="Bacteria"/>
</dbReference>
<gene>
    <name evidence="2" type="ordered locus">Rmar_2838</name>
</gene>
<name>D0MKP1_RHOM4</name>
<reference evidence="2 3" key="1">
    <citation type="journal article" date="2009" name="Stand. Genomic Sci.">
        <title>Complete genome sequence of Rhodothermus marinus type strain (R-10).</title>
        <authorList>
            <person name="Nolan M."/>
            <person name="Tindall B.J."/>
            <person name="Pomrenke H."/>
            <person name="Lapidus A."/>
            <person name="Copeland A."/>
            <person name="Glavina Del Rio T."/>
            <person name="Lucas S."/>
            <person name="Chen F."/>
            <person name="Tice H."/>
            <person name="Cheng J.F."/>
            <person name="Saunders E."/>
            <person name="Han C."/>
            <person name="Bruce D."/>
            <person name="Goodwin L."/>
            <person name="Chain P."/>
            <person name="Pitluck S."/>
            <person name="Ovchinikova G."/>
            <person name="Pati A."/>
            <person name="Ivanova N."/>
            <person name="Mavromatis K."/>
            <person name="Chen A."/>
            <person name="Palaniappan K."/>
            <person name="Land M."/>
            <person name="Hauser L."/>
            <person name="Chang Y.J."/>
            <person name="Jeffries C.D."/>
            <person name="Brettin T."/>
            <person name="Goker M."/>
            <person name="Bristow J."/>
            <person name="Eisen J.A."/>
            <person name="Markowitz V."/>
            <person name="Hugenholtz P."/>
            <person name="Kyrpides N.C."/>
            <person name="Klenk H.P."/>
            <person name="Detter J.C."/>
        </authorList>
    </citation>
    <scope>NUCLEOTIDE SEQUENCE [LARGE SCALE GENOMIC DNA]</scope>
    <source>
        <strain evidence="3">ATCC 43812 / DSM 4252 / R-10</strain>
        <plasmid evidence="2">pRMAR01</plasmid>
    </source>
</reference>
<evidence type="ECO:0000313" key="3">
    <source>
        <dbReference type="Proteomes" id="UP000002221"/>
    </source>
</evidence>
<keyword evidence="2" id="KW-0614">Plasmid</keyword>
<dbReference type="HOGENOM" id="CLU_050021_0_0_10"/>
<evidence type="ECO:0000313" key="2">
    <source>
        <dbReference type="EMBL" id="ACY49705.1"/>
    </source>
</evidence>
<evidence type="ECO:0000259" key="1">
    <source>
        <dbReference type="Pfam" id="PF10040"/>
    </source>
</evidence>
<geneLocation type="plasmid" evidence="2 3">
    <name>pRMAR01</name>
</geneLocation>
<dbReference type="KEGG" id="rmr:Rmar_2838"/>
<keyword evidence="3" id="KW-1185">Reference proteome</keyword>
<feature type="domain" description="CRISPR-associated protein Cas6 C-terminal" evidence="1">
    <location>
        <begin position="202"/>
        <end position="324"/>
    </location>
</feature>
<dbReference type="Proteomes" id="UP000002221">
    <property type="component" value="Plasmid pRMAR01"/>
</dbReference>